<dbReference type="EMBL" id="JAVFKY010000005">
    <property type="protein sequence ID" value="KAK5575575.1"/>
    <property type="molecule type" value="Genomic_DNA"/>
</dbReference>
<evidence type="ECO:0000313" key="1">
    <source>
        <dbReference type="EMBL" id="KAK5575575.1"/>
    </source>
</evidence>
<keyword evidence="2" id="KW-1185">Reference proteome</keyword>
<organism evidence="1 2">
    <name type="scientific">Dictyostelium firmibasis</name>
    <dbReference type="NCBI Taxonomy" id="79012"/>
    <lineage>
        <taxon>Eukaryota</taxon>
        <taxon>Amoebozoa</taxon>
        <taxon>Evosea</taxon>
        <taxon>Eumycetozoa</taxon>
        <taxon>Dictyostelia</taxon>
        <taxon>Dictyosteliales</taxon>
        <taxon>Dictyosteliaceae</taxon>
        <taxon>Dictyostelium</taxon>
    </lineage>
</organism>
<reference evidence="1 2" key="1">
    <citation type="submission" date="2023-11" db="EMBL/GenBank/DDBJ databases">
        <title>Dfirmibasis_genome.</title>
        <authorList>
            <person name="Edelbroek B."/>
            <person name="Kjellin J."/>
            <person name="Jerlstrom-Hultqvist J."/>
            <person name="Soderbom F."/>
        </authorList>
    </citation>
    <scope>NUCLEOTIDE SEQUENCE [LARGE SCALE GENOMIC DNA]</scope>
    <source>
        <strain evidence="1 2">TNS-C-14</strain>
    </source>
</reference>
<dbReference type="AlphaFoldDB" id="A0AAN7TUP8"/>
<proteinExistence type="predicted"/>
<comment type="caution">
    <text evidence="1">The sequence shown here is derived from an EMBL/GenBank/DDBJ whole genome shotgun (WGS) entry which is preliminary data.</text>
</comment>
<name>A0AAN7TUP8_9MYCE</name>
<evidence type="ECO:0000313" key="2">
    <source>
        <dbReference type="Proteomes" id="UP001344447"/>
    </source>
</evidence>
<protein>
    <submittedName>
        <fullName evidence="1">Uncharacterized protein</fullName>
    </submittedName>
</protein>
<accession>A0AAN7TUP8</accession>
<gene>
    <name evidence="1" type="ORF">RB653_006708</name>
</gene>
<dbReference type="Proteomes" id="UP001344447">
    <property type="component" value="Unassembled WGS sequence"/>
</dbReference>
<sequence>MPKCNGCGTRNGVVTCAVVDCGNVWCLECDYFTVVSKTSGYDFEERDVSSTVSRNSPLGKYQDNNRFICNDCNEDK</sequence>